<reference evidence="3 4" key="1">
    <citation type="submission" date="2019-03" db="EMBL/GenBank/DDBJ databases">
        <title>Ramlibacter henchirensis DSM 14656, whole genome shotgun sequence.</title>
        <authorList>
            <person name="Zhang X."/>
            <person name="Feng G."/>
            <person name="Zhu H."/>
        </authorList>
    </citation>
    <scope>NUCLEOTIDE SEQUENCE [LARGE SCALE GENOMIC DNA]</scope>
    <source>
        <strain evidence="3 4">DSM 14656</strain>
    </source>
</reference>
<protein>
    <recommendedName>
        <fullName evidence="5">YjbH domain-containing protein</fullName>
    </recommendedName>
</protein>
<comment type="caution">
    <text evidence="3">The sequence shown here is derived from an EMBL/GenBank/DDBJ whole genome shotgun (WGS) entry which is preliminary data.</text>
</comment>
<keyword evidence="4" id="KW-1185">Reference proteome</keyword>
<gene>
    <name evidence="3" type="ORF">EZ313_17975</name>
</gene>
<name>A0A4Z0BW29_9BURK</name>
<keyword evidence="2" id="KW-0732">Signal</keyword>
<dbReference type="InterPro" id="IPR010344">
    <property type="entry name" value="YbjH"/>
</dbReference>
<evidence type="ECO:0000256" key="2">
    <source>
        <dbReference type="SAM" id="SignalP"/>
    </source>
</evidence>
<feature type="chain" id="PRO_5021281012" description="YjbH domain-containing protein" evidence="2">
    <location>
        <begin position="23"/>
        <end position="747"/>
    </location>
</feature>
<dbReference type="Pfam" id="PF06082">
    <property type="entry name" value="YjbH"/>
    <property type="match status" value="1"/>
</dbReference>
<evidence type="ECO:0000313" key="4">
    <source>
        <dbReference type="Proteomes" id="UP000298180"/>
    </source>
</evidence>
<evidence type="ECO:0000256" key="1">
    <source>
        <dbReference type="SAM" id="MobiDB-lite"/>
    </source>
</evidence>
<dbReference type="Proteomes" id="UP000298180">
    <property type="component" value="Unassembled WGS sequence"/>
</dbReference>
<accession>A0A4Z0BW29</accession>
<dbReference type="AlphaFoldDB" id="A0A4Z0BW29"/>
<feature type="signal peptide" evidence="2">
    <location>
        <begin position="1"/>
        <end position="22"/>
    </location>
</feature>
<proteinExistence type="predicted"/>
<sequence length="747" mass="80086">MRLPSKKFSAIALGLLALPAAAVDTTMTSAGYTGLGITPNAHLLGWGRLEASYESQLPGVIANPRGHNFVLAFGLLPNLEFSGRLATNTLQASCLGRSGCGTRDLSAGGKLAIGLDTANRFRIAAGATDVGGAVTFFRTYYGVLTYSEGSLESSVGIARRSGAGIAGSLSPLDGPFAAAAWQPLPLVRAHVEYADGNAWAGVRLFAPAQWLPEGWSLSAGANARLNSNNLTERTWWNASLSIPLYKVPVLPGRTQAPLPPLQSGQQPLPAYVARIPAPVPSQPQPATPADRSITPQTPPTRSATSPAPTPRAIQPATEAQLHALADALEAKGLDEIWVGRMEDGTVAVRGNNASYTWNSADALGAALGAVASTLSETRTGYRVVLTERQVPIVAVTGQADCLREWIEQPTNTCTAGQLSTPGSLPLEPLHAGAQWVVQRQKPGWQTVRVRVSPVLRTTVGTEVGAFDYAIGVNTAAQLPLWAGASIDAGVNAPLAESDDFERGRVFFDRRIQSGLERFSFTQTLRVPLERWVQPSQGFRWSPGALTAQGTVGRLGTFFDGALGELRWEPGEGRHRFSAQAGVFRNNEFEGGRGPLGSLRRAQPMLGSYRYSVMATRTDLEATAGQFMNNDRGLQLTLRQWFTDVSVGVYYKRTSFPGQPARQIAGVELTLVIGPRQDWQPSPFLQVGGTPRFAHSVETSIREARGNPIRSGHGMRPPAPDLNDVFNSDRSGLAYFEDNIRRIRDAAR</sequence>
<organism evidence="3 4">
    <name type="scientific">Ramlibacter henchirensis</name>
    <dbReference type="NCBI Taxonomy" id="204072"/>
    <lineage>
        <taxon>Bacteria</taxon>
        <taxon>Pseudomonadati</taxon>
        <taxon>Pseudomonadota</taxon>
        <taxon>Betaproteobacteria</taxon>
        <taxon>Burkholderiales</taxon>
        <taxon>Comamonadaceae</taxon>
        <taxon>Ramlibacter</taxon>
    </lineage>
</organism>
<feature type="compositionally biased region" description="Pro residues" evidence="1">
    <location>
        <begin position="277"/>
        <end position="286"/>
    </location>
</feature>
<feature type="region of interest" description="Disordered" evidence="1">
    <location>
        <begin position="275"/>
        <end position="311"/>
    </location>
</feature>
<dbReference type="OrthoDB" id="5392628at2"/>
<feature type="compositionally biased region" description="Low complexity" evidence="1">
    <location>
        <begin position="299"/>
        <end position="311"/>
    </location>
</feature>
<dbReference type="RefSeq" id="WP_135264624.1">
    <property type="nucleotide sequence ID" value="NZ_SMLM01000002.1"/>
</dbReference>
<dbReference type="EMBL" id="SMLM01000002">
    <property type="protein sequence ID" value="TFZ03101.1"/>
    <property type="molecule type" value="Genomic_DNA"/>
</dbReference>
<evidence type="ECO:0000313" key="3">
    <source>
        <dbReference type="EMBL" id="TFZ03101.1"/>
    </source>
</evidence>
<evidence type="ECO:0008006" key="5">
    <source>
        <dbReference type="Google" id="ProtNLM"/>
    </source>
</evidence>